<dbReference type="PROSITE" id="PS00058">
    <property type="entry name" value="DNA_MISMATCH_REPAIR_1"/>
    <property type="match status" value="1"/>
</dbReference>
<dbReference type="InterPro" id="IPR014721">
    <property type="entry name" value="Ribsml_uS5_D2-typ_fold_subgr"/>
</dbReference>
<dbReference type="FunFam" id="3.30.565.10:FF:000003">
    <property type="entry name" value="DNA mismatch repair endonuclease MutL"/>
    <property type="match status" value="1"/>
</dbReference>
<dbReference type="InterPro" id="IPR042121">
    <property type="entry name" value="MutL_C_regsub"/>
</dbReference>
<name>A0A1F4U869_UNCSA</name>
<dbReference type="Pfam" id="PF01119">
    <property type="entry name" value="DNA_mis_repair"/>
    <property type="match status" value="1"/>
</dbReference>
<keyword evidence="3 4" id="KW-0234">DNA repair</keyword>
<keyword evidence="2 4" id="KW-0227">DNA damage</keyword>
<dbReference type="SUPFAM" id="SSF54211">
    <property type="entry name" value="Ribosomal protein S5 domain 2-like"/>
    <property type="match status" value="1"/>
</dbReference>
<dbReference type="EMBL" id="MEUJ01000004">
    <property type="protein sequence ID" value="OGC40493.1"/>
    <property type="molecule type" value="Genomic_DNA"/>
</dbReference>
<gene>
    <name evidence="4" type="primary">mutL</name>
    <name evidence="7" type="ORF">A2438_02970</name>
</gene>
<dbReference type="InterPro" id="IPR038973">
    <property type="entry name" value="MutL/Mlh/Pms-like"/>
</dbReference>
<dbReference type="HAMAP" id="MF_00149">
    <property type="entry name" value="DNA_mis_repair"/>
    <property type="match status" value="1"/>
</dbReference>
<sequence>MLIKILPPDLVNKIAAGEVIERPSSVVKELVENAIDAKATQITIEIEDAGKKLIRVSDNGSGMNREELKLSVERHATSKISNLDDLFNIQTLGFRGEALPSICSVGKTELESGGTKILVEGGKIKKEETTGGPEGTSISVKNLFYNVPVRLKFLKSNFTELSQISSLIEKFILSNPGVKFKYVADDKVVYISSGNGKLLDAIAVVYGAEIAKQLIEIKDAGVGGYISKPNLSRVDRNYESLFVNGRYVRNGLVLSSFEAAYRTLIPNGRYPVAVIFIEVDPTEVDVNVHPSKREVKFLKTKDVLDAVYRAAKQALLSIAVVTENVSSAPSFTNWEPLDQVQIGEVEIAVTAIQPLTAIYQFQKTYIIATDGIDLVLIDQHAAHERILYDCLTLRQSSGQAAQNLLVPEALEFTHEESLLLEENLDSLKELGFDLEGFGKNSFILRAVPAILTNVVIKDTLSELVKNSREERFKIMACKGAVKAGDALNVAEINRLIRDLYQTANPLTCPHGRPTMIKITQNDFEKMFGR</sequence>
<dbReference type="SUPFAM" id="SSF55874">
    <property type="entry name" value="ATPase domain of HSP90 chaperone/DNA topoisomerase II/histidine kinase"/>
    <property type="match status" value="1"/>
</dbReference>
<dbReference type="Pfam" id="PF13589">
    <property type="entry name" value="HATPase_c_3"/>
    <property type="match status" value="1"/>
</dbReference>
<dbReference type="InterPro" id="IPR020568">
    <property type="entry name" value="Ribosomal_Su5_D2-typ_SF"/>
</dbReference>
<dbReference type="InterPro" id="IPR014790">
    <property type="entry name" value="MutL_C"/>
</dbReference>
<dbReference type="GO" id="GO:0030983">
    <property type="term" value="F:mismatched DNA binding"/>
    <property type="evidence" value="ECO:0007669"/>
    <property type="project" value="InterPro"/>
</dbReference>
<dbReference type="Gene3D" id="3.30.565.10">
    <property type="entry name" value="Histidine kinase-like ATPase, C-terminal domain"/>
    <property type="match status" value="1"/>
</dbReference>
<dbReference type="GO" id="GO:0006298">
    <property type="term" value="P:mismatch repair"/>
    <property type="evidence" value="ECO:0007669"/>
    <property type="project" value="UniProtKB-UniRule"/>
</dbReference>
<dbReference type="InterPro" id="IPR013507">
    <property type="entry name" value="DNA_mismatch_S5_2-like"/>
</dbReference>
<dbReference type="SMART" id="SM00853">
    <property type="entry name" value="MutL_C"/>
    <property type="match status" value="1"/>
</dbReference>
<dbReference type="CDD" id="cd16926">
    <property type="entry name" value="HATPase_MutL-MLH-PMS-like"/>
    <property type="match status" value="1"/>
</dbReference>
<dbReference type="NCBIfam" id="TIGR00585">
    <property type="entry name" value="mutl"/>
    <property type="match status" value="1"/>
</dbReference>
<reference evidence="7 8" key="1">
    <citation type="journal article" date="2016" name="Nat. Commun.">
        <title>Thousands of microbial genomes shed light on interconnected biogeochemical processes in an aquifer system.</title>
        <authorList>
            <person name="Anantharaman K."/>
            <person name="Brown C.T."/>
            <person name="Hug L.A."/>
            <person name="Sharon I."/>
            <person name="Castelle C.J."/>
            <person name="Probst A.J."/>
            <person name="Thomas B.C."/>
            <person name="Singh A."/>
            <person name="Wilkins M.J."/>
            <person name="Karaoz U."/>
            <person name="Brodie E.L."/>
            <person name="Williams K.H."/>
            <person name="Hubbard S.S."/>
            <person name="Banfield J.F."/>
        </authorList>
    </citation>
    <scope>NUCLEOTIDE SEQUENCE [LARGE SCALE GENOMIC DNA]</scope>
</reference>
<dbReference type="SUPFAM" id="SSF118116">
    <property type="entry name" value="DNA mismatch repair protein MutL"/>
    <property type="match status" value="1"/>
</dbReference>
<dbReference type="GO" id="GO:0140664">
    <property type="term" value="F:ATP-dependent DNA damage sensor activity"/>
    <property type="evidence" value="ECO:0007669"/>
    <property type="project" value="InterPro"/>
</dbReference>
<evidence type="ECO:0000259" key="5">
    <source>
        <dbReference type="SMART" id="SM00853"/>
    </source>
</evidence>
<accession>A0A1F4U869</accession>
<evidence type="ECO:0000259" key="6">
    <source>
        <dbReference type="SMART" id="SM01340"/>
    </source>
</evidence>
<dbReference type="InterPro" id="IPR037198">
    <property type="entry name" value="MutL_C_sf"/>
</dbReference>
<dbReference type="InterPro" id="IPR036890">
    <property type="entry name" value="HATPase_C_sf"/>
</dbReference>
<organism evidence="7 8">
    <name type="scientific">candidate division WOR-1 bacterium RIFOXYC2_FULL_46_14</name>
    <dbReference type="NCBI Taxonomy" id="1802587"/>
    <lineage>
        <taxon>Bacteria</taxon>
        <taxon>Bacillati</taxon>
        <taxon>Saganbacteria</taxon>
    </lineage>
</organism>
<feature type="domain" description="DNA mismatch repair protein S5" evidence="6">
    <location>
        <begin position="202"/>
        <end position="316"/>
    </location>
</feature>
<dbReference type="GO" id="GO:0032300">
    <property type="term" value="C:mismatch repair complex"/>
    <property type="evidence" value="ECO:0007669"/>
    <property type="project" value="InterPro"/>
</dbReference>
<dbReference type="SMART" id="SM01340">
    <property type="entry name" value="DNA_mis_repair"/>
    <property type="match status" value="1"/>
</dbReference>
<evidence type="ECO:0000313" key="8">
    <source>
        <dbReference type="Proteomes" id="UP000179242"/>
    </source>
</evidence>
<dbReference type="Gene3D" id="3.30.1540.20">
    <property type="entry name" value="MutL, C-terminal domain, dimerisation subdomain"/>
    <property type="match status" value="1"/>
</dbReference>
<dbReference type="InterPro" id="IPR042120">
    <property type="entry name" value="MutL_C_dimsub"/>
</dbReference>
<dbReference type="PANTHER" id="PTHR10073:SF12">
    <property type="entry name" value="DNA MISMATCH REPAIR PROTEIN MLH1"/>
    <property type="match status" value="1"/>
</dbReference>
<protein>
    <recommendedName>
        <fullName evidence="4">DNA mismatch repair protein MutL</fullName>
    </recommendedName>
</protein>
<dbReference type="GO" id="GO:0016887">
    <property type="term" value="F:ATP hydrolysis activity"/>
    <property type="evidence" value="ECO:0007669"/>
    <property type="project" value="InterPro"/>
</dbReference>
<dbReference type="GO" id="GO:0005524">
    <property type="term" value="F:ATP binding"/>
    <property type="evidence" value="ECO:0007669"/>
    <property type="project" value="InterPro"/>
</dbReference>
<dbReference type="InterPro" id="IPR014762">
    <property type="entry name" value="DNA_mismatch_repair_CS"/>
</dbReference>
<comment type="function">
    <text evidence="4">This protein is involved in the repair of mismatches in DNA. It is required for dam-dependent methyl-directed DNA mismatch repair. May act as a 'molecular matchmaker', a protein that promotes the formation of a stable complex between two or more DNA-binding proteins in an ATP-dependent manner without itself being part of a final effector complex.</text>
</comment>
<evidence type="ECO:0000256" key="1">
    <source>
        <dbReference type="ARBA" id="ARBA00006082"/>
    </source>
</evidence>
<dbReference type="AlphaFoldDB" id="A0A1F4U869"/>
<dbReference type="InterPro" id="IPR002099">
    <property type="entry name" value="MutL/Mlh/PMS"/>
</dbReference>
<evidence type="ECO:0000313" key="7">
    <source>
        <dbReference type="EMBL" id="OGC40493.1"/>
    </source>
</evidence>
<comment type="caution">
    <text evidence="7">The sequence shown here is derived from an EMBL/GenBank/DDBJ whole genome shotgun (WGS) entry which is preliminary data.</text>
</comment>
<evidence type="ECO:0000256" key="4">
    <source>
        <dbReference type="HAMAP-Rule" id="MF_00149"/>
    </source>
</evidence>
<dbReference type="Proteomes" id="UP000179242">
    <property type="component" value="Unassembled WGS sequence"/>
</dbReference>
<dbReference type="PANTHER" id="PTHR10073">
    <property type="entry name" value="DNA MISMATCH REPAIR PROTEIN MLH, PMS, MUTL"/>
    <property type="match status" value="1"/>
</dbReference>
<dbReference type="CDD" id="cd00782">
    <property type="entry name" value="MutL_Trans"/>
    <property type="match status" value="1"/>
</dbReference>
<dbReference type="Gene3D" id="3.30.230.10">
    <property type="match status" value="1"/>
</dbReference>
<dbReference type="Gene3D" id="3.30.1370.100">
    <property type="entry name" value="MutL, C-terminal domain, regulatory subdomain"/>
    <property type="match status" value="1"/>
</dbReference>
<feature type="domain" description="MutL C-terminal dimerisation" evidence="5">
    <location>
        <begin position="357"/>
        <end position="487"/>
    </location>
</feature>
<dbReference type="Pfam" id="PF08676">
    <property type="entry name" value="MutL_C"/>
    <property type="match status" value="1"/>
</dbReference>
<evidence type="ECO:0000256" key="3">
    <source>
        <dbReference type="ARBA" id="ARBA00023204"/>
    </source>
</evidence>
<comment type="similarity">
    <text evidence="1 4">Belongs to the DNA mismatch repair MutL/HexB family.</text>
</comment>
<proteinExistence type="inferred from homology"/>
<dbReference type="InterPro" id="IPR020667">
    <property type="entry name" value="DNA_mismatch_repair_MutL"/>
</dbReference>
<evidence type="ECO:0000256" key="2">
    <source>
        <dbReference type="ARBA" id="ARBA00022763"/>
    </source>
</evidence>